<accession>A0A937G2N7</accession>
<evidence type="ECO:0000313" key="4">
    <source>
        <dbReference type="Proteomes" id="UP000614216"/>
    </source>
</evidence>
<dbReference type="Gene3D" id="3.90.1150.10">
    <property type="entry name" value="Aspartate Aminotransferase, domain 1"/>
    <property type="match status" value="1"/>
</dbReference>
<keyword evidence="3" id="KW-0032">Aminotransferase</keyword>
<evidence type="ECO:0000256" key="2">
    <source>
        <dbReference type="ARBA" id="ARBA00022898"/>
    </source>
</evidence>
<keyword evidence="4" id="KW-1185">Reference proteome</keyword>
<sequence length="586" mass="65317">MTAIDDILEKIVSKKIEKKEALKLFEELPENEKNYMVSKLKMHLSNGAEKVGNGSSDKKGNTFKAMTELQLEESHKEFINKLAQELAKIAPKSKESASKHQSHLVDQRKTGGLKKALKPLQFHLTYDKGDGAYLYDIDGNKYVDIASDNGVNLFGHQPAFIKEAIVSRLERGYPLVGYTEELPQVTKLFSELTGHERVLLTQSGTEAVMWAVRIARAATQKKKIVIFEGAFHGLSDAVLAAKDQFGNSIAMGLGMLQEFADELIVLDYGNMDHLNVIEERADEIAGVLVEPVQSRNPANQPIEFLKEVRKLTLENNILLIMDEMITGFRACCNGVQGLWKIKGDLATYGKIPAGGMPSGMIAGPGKYMNFVDGGVFGYDDNSMPSVKKALMAGTHTRNPIKLAATLAILTEIKNRCSAEGNETCEPDACFLQALNEKTRLMCEELNSFFKVKRVPIVIEYFSSLFRFKFLDDPNGVVKELLMVLMRMNGVETSPSGNCFLTTAHSDKDIKTIVKAVKKSVETLLKESFFYESDEEEAEEEVQAEIPARAEIKNKPVQEPKKDDQMEKLRNLIVSDLKNFQEKGITI</sequence>
<dbReference type="GO" id="GO:0030170">
    <property type="term" value="F:pyridoxal phosphate binding"/>
    <property type="evidence" value="ECO:0007669"/>
    <property type="project" value="InterPro"/>
</dbReference>
<keyword evidence="3" id="KW-0808">Transferase</keyword>
<proteinExistence type="predicted"/>
<dbReference type="PANTHER" id="PTHR43713">
    <property type="entry name" value="GLUTAMATE-1-SEMIALDEHYDE 2,1-AMINOMUTASE"/>
    <property type="match status" value="1"/>
</dbReference>
<dbReference type="Gene3D" id="3.40.640.10">
    <property type="entry name" value="Type I PLP-dependent aspartate aminotransferase-like (Major domain)"/>
    <property type="match status" value="1"/>
</dbReference>
<evidence type="ECO:0000256" key="1">
    <source>
        <dbReference type="ARBA" id="ARBA00001933"/>
    </source>
</evidence>
<gene>
    <name evidence="3" type="ORF">JMN32_24885</name>
</gene>
<dbReference type="Pfam" id="PF00202">
    <property type="entry name" value="Aminotran_3"/>
    <property type="match status" value="1"/>
</dbReference>
<dbReference type="PANTHER" id="PTHR43713:SF3">
    <property type="entry name" value="GLUTAMATE-1-SEMIALDEHYDE 2,1-AMINOMUTASE 1, CHLOROPLASTIC-RELATED"/>
    <property type="match status" value="1"/>
</dbReference>
<protein>
    <submittedName>
        <fullName evidence="3">Aminotransferase class III-fold pyridoxal phosphate-dependent enzyme</fullName>
    </submittedName>
</protein>
<dbReference type="InterPro" id="IPR015422">
    <property type="entry name" value="PyrdxlP-dep_Trfase_small"/>
</dbReference>
<dbReference type="InterPro" id="IPR015421">
    <property type="entry name" value="PyrdxlP-dep_Trfase_major"/>
</dbReference>
<dbReference type="AlphaFoldDB" id="A0A937G2N7"/>
<dbReference type="SUPFAM" id="SSF53383">
    <property type="entry name" value="PLP-dependent transferases"/>
    <property type="match status" value="1"/>
</dbReference>
<comment type="cofactor">
    <cofactor evidence="1">
        <name>pyridoxal 5'-phosphate</name>
        <dbReference type="ChEBI" id="CHEBI:597326"/>
    </cofactor>
</comment>
<keyword evidence="2" id="KW-0663">Pyridoxal phosphate</keyword>
<comment type="caution">
    <text evidence="3">The sequence shown here is derived from an EMBL/GenBank/DDBJ whole genome shotgun (WGS) entry which is preliminary data.</text>
</comment>
<organism evidence="3 4">
    <name type="scientific">Fulvivirga marina</name>
    <dbReference type="NCBI Taxonomy" id="2494733"/>
    <lineage>
        <taxon>Bacteria</taxon>
        <taxon>Pseudomonadati</taxon>
        <taxon>Bacteroidota</taxon>
        <taxon>Cytophagia</taxon>
        <taxon>Cytophagales</taxon>
        <taxon>Fulvivirgaceae</taxon>
        <taxon>Fulvivirga</taxon>
    </lineage>
</organism>
<dbReference type="InterPro" id="IPR015424">
    <property type="entry name" value="PyrdxlP-dep_Trfase"/>
</dbReference>
<dbReference type="RefSeq" id="WP_202859120.1">
    <property type="nucleotide sequence ID" value="NZ_JAEUGD010000067.1"/>
</dbReference>
<reference evidence="3" key="1">
    <citation type="submission" date="2021-01" db="EMBL/GenBank/DDBJ databases">
        <title>Fulvivirga kasyanovii gen. nov., sp nov., a novel member of the phylum Bacteroidetes isolated from seawater in a mussel farm.</title>
        <authorList>
            <person name="Zhao L.-H."/>
            <person name="Wang Z.-J."/>
        </authorList>
    </citation>
    <scope>NUCLEOTIDE SEQUENCE</scope>
    <source>
        <strain evidence="3">29W222</strain>
    </source>
</reference>
<dbReference type="InterPro" id="IPR005814">
    <property type="entry name" value="Aminotrans_3"/>
</dbReference>
<dbReference type="EMBL" id="JAEUGD010000067">
    <property type="protein sequence ID" value="MBL6449572.1"/>
    <property type="molecule type" value="Genomic_DNA"/>
</dbReference>
<name>A0A937G2N7_9BACT</name>
<dbReference type="GO" id="GO:0008483">
    <property type="term" value="F:transaminase activity"/>
    <property type="evidence" value="ECO:0007669"/>
    <property type="project" value="UniProtKB-KW"/>
</dbReference>
<evidence type="ECO:0000313" key="3">
    <source>
        <dbReference type="EMBL" id="MBL6449572.1"/>
    </source>
</evidence>
<dbReference type="Proteomes" id="UP000614216">
    <property type="component" value="Unassembled WGS sequence"/>
</dbReference>